<evidence type="ECO:0000313" key="1">
    <source>
        <dbReference type="EnsemblPlants" id="LPERR12G09390.1"/>
    </source>
</evidence>
<name>A0A0D9XZ48_9ORYZ</name>
<accession>A0A0D9XZ48</accession>
<reference evidence="1" key="3">
    <citation type="submission" date="2015-04" db="UniProtKB">
        <authorList>
            <consortium name="EnsemblPlants"/>
        </authorList>
    </citation>
    <scope>IDENTIFICATION</scope>
</reference>
<dbReference type="AlphaFoldDB" id="A0A0D9XZ48"/>
<reference evidence="1 2" key="1">
    <citation type="submission" date="2012-08" db="EMBL/GenBank/DDBJ databases">
        <title>Oryza genome evolution.</title>
        <authorList>
            <person name="Wing R.A."/>
        </authorList>
    </citation>
    <scope>NUCLEOTIDE SEQUENCE</scope>
</reference>
<keyword evidence="2" id="KW-1185">Reference proteome</keyword>
<evidence type="ECO:0000313" key="2">
    <source>
        <dbReference type="Proteomes" id="UP000032180"/>
    </source>
</evidence>
<dbReference type="EnsemblPlants" id="LPERR12G09390.1">
    <property type="protein sequence ID" value="LPERR12G09390.1"/>
    <property type="gene ID" value="LPERR12G09390"/>
</dbReference>
<protein>
    <submittedName>
        <fullName evidence="1">Uncharacterized protein</fullName>
    </submittedName>
</protein>
<dbReference type="Gramene" id="LPERR12G09390.1">
    <property type="protein sequence ID" value="LPERR12G09390.1"/>
    <property type="gene ID" value="LPERR12G09390"/>
</dbReference>
<reference evidence="2" key="2">
    <citation type="submission" date="2013-12" db="EMBL/GenBank/DDBJ databases">
        <authorList>
            <person name="Yu Y."/>
            <person name="Lee S."/>
            <person name="de Baynast K."/>
            <person name="Wissotski M."/>
            <person name="Liu L."/>
            <person name="Talag J."/>
            <person name="Goicoechea J."/>
            <person name="Angelova A."/>
            <person name="Jetty R."/>
            <person name="Kudrna D."/>
            <person name="Golser W."/>
            <person name="Rivera L."/>
            <person name="Zhang J."/>
            <person name="Wing R."/>
        </authorList>
    </citation>
    <scope>NUCLEOTIDE SEQUENCE</scope>
</reference>
<organism evidence="1 2">
    <name type="scientific">Leersia perrieri</name>
    <dbReference type="NCBI Taxonomy" id="77586"/>
    <lineage>
        <taxon>Eukaryota</taxon>
        <taxon>Viridiplantae</taxon>
        <taxon>Streptophyta</taxon>
        <taxon>Embryophyta</taxon>
        <taxon>Tracheophyta</taxon>
        <taxon>Spermatophyta</taxon>
        <taxon>Magnoliopsida</taxon>
        <taxon>Liliopsida</taxon>
        <taxon>Poales</taxon>
        <taxon>Poaceae</taxon>
        <taxon>BOP clade</taxon>
        <taxon>Oryzoideae</taxon>
        <taxon>Oryzeae</taxon>
        <taxon>Oryzinae</taxon>
        <taxon>Leersia</taxon>
    </lineage>
</organism>
<sequence>MSIFVSIQRAERPRSSWKLELCTLQFLSPCRHLHLLLYLIHQASSSIIVNRENLRHHLLSDFSQSRTTYHYIAAVSEGAEGVGSEFAADAHAVAAVGGREWYDYVEPEGNFAHLLLQPTKEESLRKQWTHRSGTKTRVSTSRSTLRSGSSCGVELRVLLVSIRP</sequence>
<proteinExistence type="predicted"/>
<dbReference type="Proteomes" id="UP000032180">
    <property type="component" value="Chromosome 12"/>
</dbReference>
<dbReference type="HOGENOM" id="CLU_1621388_0_0_1"/>